<dbReference type="RefSeq" id="WP_225554578.1">
    <property type="nucleotide sequence ID" value="NZ_JADEYP010000028.1"/>
</dbReference>
<accession>A0ABS7Z7Q2</accession>
<dbReference type="EMBL" id="JADEYP010000028">
    <property type="protein sequence ID" value="MCA5006216.1"/>
    <property type="molecule type" value="Genomic_DNA"/>
</dbReference>
<comment type="caution">
    <text evidence="1">The sequence shown here is derived from an EMBL/GenBank/DDBJ whole genome shotgun (WGS) entry which is preliminary data.</text>
</comment>
<sequence length="167" mass="19724">MNLYHPTILDTIKRDTLEMDTISVVKETTPEQKHNARKSQYRTAYLWGDNKKPIAINPLGGVAISINKLYSHLSKLGKNSRRLQRVFDRELEQDKAELMWKPLTVDLTKLKGDSLFYFQMYFLPTSDFLERATYYEKVEYVTKSMRIYRDSAAVIHERMRLPKWNGN</sequence>
<name>A0ABS7Z7Q2_9SPHI</name>
<evidence type="ECO:0000313" key="1">
    <source>
        <dbReference type="EMBL" id="MCA5006216.1"/>
    </source>
</evidence>
<keyword evidence="2" id="KW-1185">Reference proteome</keyword>
<reference evidence="1" key="1">
    <citation type="submission" date="2020-10" db="EMBL/GenBank/DDBJ databases">
        <authorList>
            <person name="Lu T."/>
            <person name="Wang Q."/>
            <person name="Han X."/>
        </authorList>
    </citation>
    <scope>NUCLEOTIDE SEQUENCE</scope>
    <source>
        <strain evidence="1">WQ 366</strain>
    </source>
</reference>
<proteinExistence type="predicted"/>
<gene>
    <name evidence="1" type="ORF">IPZ78_13765</name>
</gene>
<evidence type="ECO:0000313" key="2">
    <source>
        <dbReference type="Proteomes" id="UP001165302"/>
    </source>
</evidence>
<dbReference type="Proteomes" id="UP001165302">
    <property type="component" value="Unassembled WGS sequence"/>
</dbReference>
<protein>
    <submittedName>
        <fullName evidence="1">Uncharacterized protein</fullName>
    </submittedName>
</protein>
<organism evidence="1 2">
    <name type="scientific">Sphingobacterium bovistauri</name>
    <dbReference type="NCBI Taxonomy" id="2781959"/>
    <lineage>
        <taxon>Bacteria</taxon>
        <taxon>Pseudomonadati</taxon>
        <taxon>Bacteroidota</taxon>
        <taxon>Sphingobacteriia</taxon>
        <taxon>Sphingobacteriales</taxon>
        <taxon>Sphingobacteriaceae</taxon>
        <taxon>Sphingobacterium</taxon>
    </lineage>
</organism>